<dbReference type="EMBL" id="WIXE01013460">
    <property type="protein sequence ID" value="KAK5975096.1"/>
    <property type="molecule type" value="Genomic_DNA"/>
</dbReference>
<keyword evidence="2" id="KW-1185">Reference proteome</keyword>
<sequence length="179" mass="20043">VFPHIEPATVTNLKFDYADGKVTLSWDITGLMDEEYPDYDVTVHLQGESDPLHAITVQEEKAVFSLTLPRKYTVEVVPVIRTYFGRSSTVIVTITEAKNAPRSVSAAFDSPESVTVFFVAPLQTNPDLKEEGCEVNVCAEQKLSKKCRKKKLEHGLTSASFKVKESMKYFTTVKCKSEE</sequence>
<feature type="non-terminal residue" evidence="1">
    <location>
        <position position="1"/>
    </location>
</feature>
<comment type="caution">
    <text evidence="1">The sequence shown here is derived from an EMBL/GenBank/DDBJ whole genome shotgun (WGS) entry which is preliminary data.</text>
</comment>
<protein>
    <submittedName>
        <fullName evidence="1">Uncharacterized protein</fullName>
    </submittedName>
</protein>
<dbReference type="SUPFAM" id="SSF49265">
    <property type="entry name" value="Fibronectin type III"/>
    <property type="match status" value="1"/>
</dbReference>
<accession>A0AAN8F8T7</accession>
<evidence type="ECO:0000313" key="2">
    <source>
        <dbReference type="Proteomes" id="UP001331761"/>
    </source>
</evidence>
<dbReference type="AlphaFoldDB" id="A0AAN8F8T7"/>
<gene>
    <name evidence="1" type="ORF">GCK32_015837</name>
</gene>
<reference evidence="1 2" key="1">
    <citation type="submission" date="2019-10" db="EMBL/GenBank/DDBJ databases">
        <title>Assembly and Annotation for the nematode Trichostrongylus colubriformis.</title>
        <authorList>
            <person name="Martin J."/>
        </authorList>
    </citation>
    <scope>NUCLEOTIDE SEQUENCE [LARGE SCALE GENOMIC DNA]</scope>
    <source>
        <strain evidence="1">G859</strain>
        <tissue evidence="1">Whole worm</tissue>
    </source>
</reference>
<dbReference type="Proteomes" id="UP001331761">
    <property type="component" value="Unassembled WGS sequence"/>
</dbReference>
<dbReference type="InterPro" id="IPR036116">
    <property type="entry name" value="FN3_sf"/>
</dbReference>
<name>A0AAN8F8T7_TRICO</name>
<evidence type="ECO:0000313" key="1">
    <source>
        <dbReference type="EMBL" id="KAK5975096.1"/>
    </source>
</evidence>
<proteinExistence type="predicted"/>
<feature type="non-terminal residue" evidence="1">
    <location>
        <position position="179"/>
    </location>
</feature>
<organism evidence="1 2">
    <name type="scientific">Trichostrongylus colubriformis</name>
    <name type="common">Black scour worm</name>
    <dbReference type="NCBI Taxonomy" id="6319"/>
    <lineage>
        <taxon>Eukaryota</taxon>
        <taxon>Metazoa</taxon>
        <taxon>Ecdysozoa</taxon>
        <taxon>Nematoda</taxon>
        <taxon>Chromadorea</taxon>
        <taxon>Rhabditida</taxon>
        <taxon>Rhabditina</taxon>
        <taxon>Rhabditomorpha</taxon>
        <taxon>Strongyloidea</taxon>
        <taxon>Trichostrongylidae</taxon>
        <taxon>Trichostrongylus</taxon>
    </lineage>
</organism>